<gene>
    <name evidence="1" type="ORF">ATK86_6655</name>
</gene>
<evidence type="ECO:0000313" key="2">
    <source>
        <dbReference type="Proteomes" id="UP000233766"/>
    </source>
</evidence>
<keyword evidence="2" id="KW-1185">Reference proteome</keyword>
<sequence>MGSLMTGICLPPPPSGGRTVVQRLRACVFHHAEAVLSDMTIAACAVLVSAEAGHLTVTPTDSEGDPNL</sequence>
<proteinExistence type="predicted"/>
<reference evidence="1 2" key="1">
    <citation type="submission" date="2017-12" db="EMBL/GenBank/DDBJ databases">
        <title>Sequencing the genomes of 1000 Actinobacteria strains.</title>
        <authorList>
            <person name="Klenk H.-P."/>
        </authorList>
    </citation>
    <scope>NUCLEOTIDE SEQUENCE [LARGE SCALE GENOMIC DNA]</scope>
    <source>
        <strain evidence="1 2">DSM 44489</strain>
    </source>
</reference>
<dbReference type="AlphaFoldDB" id="A0A2N3VKN0"/>
<name>A0A2N3VKN0_9NOCA</name>
<dbReference type="EMBL" id="PJMW01000002">
    <property type="protein sequence ID" value="PKV82169.1"/>
    <property type="molecule type" value="Genomic_DNA"/>
</dbReference>
<evidence type="ECO:0000313" key="1">
    <source>
        <dbReference type="EMBL" id="PKV82169.1"/>
    </source>
</evidence>
<dbReference type="Proteomes" id="UP000233766">
    <property type="component" value="Unassembled WGS sequence"/>
</dbReference>
<comment type="caution">
    <text evidence="1">The sequence shown here is derived from an EMBL/GenBank/DDBJ whole genome shotgun (WGS) entry which is preliminary data.</text>
</comment>
<organism evidence="1 2">
    <name type="scientific">Nocardia fluminea</name>
    <dbReference type="NCBI Taxonomy" id="134984"/>
    <lineage>
        <taxon>Bacteria</taxon>
        <taxon>Bacillati</taxon>
        <taxon>Actinomycetota</taxon>
        <taxon>Actinomycetes</taxon>
        <taxon>Mycobacteriales</taxon>
        <taxon>Nocardiaceae</taxon>
        <taxon>Nocardia</taxon>
    </lineage>
</organism>
<accession>A0A2N3VKN0</accession>
<protein>
    <submittedName>
        <fullName evidence="1">Uncharacterized protein</fullName>
    </submittedName>
</protein>